<name>A0ABZ1BN11_9FIRM</name>
<organism evidence="2 3">
    <name type="scientific">Geochorda subterranea</name>
    <dbReference type="NCBI Taxonomy" id="3109564"/>
    <lineage>
        <taxon>Bacteria</taxon>
        <taxon>Bacillati</taxon>
        <taxon>Bacillota</taxon>
        <taxon>Limnochordia</taxon>
        <taxon>Limnochordales</taxon>
        <taxon>Geochordaceae</taxon>
        <taxon>Geochorda</taxon>
    </lineage>
</organism>
<dbReference type="EMBL" id="CP141614">
    <property type="protein sequence ID" value="WRP13926.1"/>
    <property type="molecule type" value="Genomic_DNA"/>
</dbReference>
<protein>
    <submittedName>
        <fullName evidence="2">Spore coat protein</fullName>
    </submittedName>
</protein>
<accession>A0ABZ1BN11</accession>
<dbReference type="Proteomes" id="UP001333102">
    <property type="component" value="Chromosome"/>
</dbReference>
<feature type="region of interest" description="Disordered" evidence="1">
    <location>
        <begin position="81"/>
        <end position="139"/>
    </location>
</feature>
<dbReference type="InterPro" id="IPR012851">
    <property type="entry name" value="Spore_coat_CotF-like"/>
</dbReference>
<evidence type="ECO:0000313" key="3">
    <source>
        <dbReference type="Proteomes" id="UP001333102"/>
    </source>
</evidence>
<keyword evidence="3" id="KW-1185">Reference proteome</keyword>
<evidence type="ECO:0000313" key="2">
    <source>
        <dbReference type="EMBL" id="WRP13926.1"/>
    </source>
</evidence>
<reference evidence="3" key="1">
    <citation type="submission" date="2023-12" db="EMBL/GenBank/DDBJ databases">
        <title>Novel isolates from deep terrestrial aquifers shed light on the physiology and ecology of the class Limnochordia.</title>
        <authorList>
            <person name="Karnachuk O.V."/>
            <person name="Lukina A.P."/>
            <person name="Avakyan M.R."/>
            <person name="Kadnikov V."/>
            <person name="Begmatov S."/>
            <person name="Beletsky A.V."/>
            <person name="Mardanov A.V."/>
            <person name="Ravin N.V."/>
        </authorList>
    </citation>
    <scope>NUCLEOTIDE SEQUENCE [LARGE SCALE GENOMIC DNA]</scope>
    <source>
        <strain evidence="3">LN</strain>
    </source>
</reference>
<keyword evidence="2" id="KW-0946">Virion</keyword>
<dbReference type="Pfam" id="PF07875">
    <property type="entry name" value="Coat_F"/>
    <property type="match status" value="1"/>
</dbReference>
<dbReference type="RefSeq" id="WP_324668193.1">
    <property type="nucleotide sequence ID" value="NZ_CP141614.1"/>
</dbReference>
<sequence>MLSDRDVCLDVVKDLKYISFMETVFAAEASPDLKPLFLGQLRDHEDLHTQLLRLMEQRGWYPRVPGDWAFNEPYTLQGTGAWQAPQAGTAWQPTPTGAWQAQSGTPPTGPSWQAGQPAGGSWQAPSTLQSLQQNLRESR</sequence>
<gene>
    <name evidence="2" type="ORF">VLY81_10880</name>
</gene>
<keyword evidence="2" id="KW-0167">Capsid protein</keyword>
<feature type="compositionally biased region" description="Polar residues" evidence="1">
    <location>
        <begin position="89"/>
        <end position="114"/>
    </location>
</feature>
<evidence type="ECO:0000256" key="1">
    <source>
        <dbReference type="SAM" id="MobiDB-lite"/>
    </source>
</evidence>
<proteinExistence type="predicted"/>
<feature type="compositionally biased region" description="Polar residues" evidence="1">
    <location>
        <begin position="123"/>
        <end position="139"/>
    </location>
</feature>